<dbReference type="InterPro" id="IPR016161">
    <property type="entry name" value="Ald_DH/histidinol_DH"/>
</dbReference>
<evidence type="ECO:0000256" key="4">
    <source>
        <dbReference type="RuleBase" id="RU003345"/>
    </source>
</evidence>
<comment type="caution">
    <text evidence="6">The sequence shown here is derived from an EMBL/GenBank/DDBJ whole genome shotgun (WGS) entry which is preliminary data.</text>
</comment>
<dbReference type="FunFam" id="3.40.605.10:FF:000005">
    <property type="entry name" value="Succinate-semialdehyde dehydrogenase I"/>
    <property type="match status" value="1"/>
</dbReference>
<dbReference type="InterPro" id="IPR016163">
    <property type="entry name" value="Ald_DH_C"/>
</dbReference>
<dbReference type="Gene3D" id="3.40.605.10">
    <property type="entry name" value="Aldehyde Dehydrogenase, Chain A, domain 1"/>
    <property type="match status" value="1"/>
</dbReference>
<dbReference type="NCBIfam" id="TIGR01780">
    <property type="entry name" value="SSADH"/>
    <property type="match status" value="1"/>
</dbReference>
<dbReference type="PROSITE" id="PS00687">
    <property type="entry name" value="ALDEHYDE_DEHYDR_GLU"/>
    <property type="match status" value="1"/>
</dbReference>
<evidence type="ECO:0000313" key="6">
    <source>
        <dbReference type="EMBL" id="TCT25124.1"/>
    </source>
</evidence>
<dbReference type="GO" id="GO:0009450">
    <property type="term" value="P:gamma-aminobutyric acid catabolic process"/>
    <property type="evidence" value="ECO:0007669"/>
    <property type="project" value="InterPro"/>
</dbReference>
<dbReference type="InterPro" id="IPR010102">
    <property type="entry name" value="Succ_semiAld_DH"/>
</dbReference>
<protein>
    <submittedName>
        <fullName evidence="6">Succinate-semialdehyde dehydrogenase/glutarate-semialdehyde dehydrogenase</fullName>
    </submittedName>
</protein>
<dbReference type="Proteomes" id="UP000295414">
    <property type="component" value="Unassembled WGS sequence"/>
</dbReference>
<keyword evidence="7" id="KW-1185">Reference proteome</keyword>
<dbReference type="Pfam" id="PF00171">
    <property type="entry name" value="Aldedh"/>
    <property type="match status" value="1"/>
</dbReference>
<evidence type="ECO:0000313" key="7">
    <source>
        <dbReference type="Proteomes" id="UP000295414"/>
    </source>
</evidence>
<feature type="active site" evidence="3">
    <location>
        <position position="262"/>
    </location>
</feature>
<dbReference type="GO" id="GO:0004777">
    <property type="term" value="F:succinate-semialdehyde dehydrogenase (NAD+) activity"/>
    <property type="evidence" value="ECO:0007669"/>
    <property type="project" value="TreeGrafter"/>
</dbReference>
<accession>A0A4R3ND57</accession>
<dbReference type="InterPro" id="IPR050740">
    <property type="entry name" value="Aldehyde_DH_Superfamily"/>
</dbReference>
<dbReference type="InterPro" id="IPR016162">
    <property type="entry name" value="Ald_DH_N"/>
</dbReference>
<dbReference type="GO" id="GO:0005829">
    <property type="term" value="C:cytosol"/>
    <property type="evidence" value="ECO:0007669"/>
    <property type="project" value="TreeGrafter"/>
</dbReference>
<organism evidence="6 7">
    <name type="scientific">Thermomonas haemolytica</name>
    <dbReference type="NCBI Taxonomy" id="141949"/>
    <lineage>
        <taxon>Bacteria</taxon>
        <taxon>Pseudomonadati</taxon>
        <taxon>Pseudomonadota</taxon>
        <taxon>Gammaproteobacteria</taxon>
        <taxon>Lysobacterales</taxon>
        <taxon>Lysobacteraceae</taxon>
        <taxon>Thermomonas</taxon>
    </lineage>
</organism>
<keyword evidence="2 4" id="KW-0560">Oxidoreductase</keyword>
<dbReference type="AlphaFoldDB" id="A0A4R3ND57"/>
<evidence type="ECO:0000256" key="1">
    <source>
        <dbReference type="ARBA" id="ARBA00009986"/>
    </source>
</evidence>
<sequence length="490" mass="51828">MDAATRLSLSDPDLWRQQALIDGRWCAADGGATCAVHDPADGLALGTVPDMGAAETRRAIAAAHAAFPAWAGKTAKQRAQVLRRMFDLMLEHREDLARLMTAEQGKPLAEARSEIAYAASYFEWFGEQAKRMDGEVIPGHVDGVRILTLRQPVGVVAAITPWNFPSAMLGRKLGAALAAGCTVVCKPAIQTPFSALALGMLAERAGLPPGVLNIVTGQDAAAIGQEMTSNPQVRKLTFTGSTAVGKRLMAQCADDLKRLSLELGGNAPFIVFDDADLDAAVAGAIASKFRNSGQTCVCANRLLVQDGIYDAFAEKLVAAVRTLRVGPGLSDASDQGPLIDAKALEKVEAHVADALAKGARLALGGRRHALGGTFYEPTVLLEATPSMRLAQEETFGPVAPLLRFRDEQEAIALANATAFGLAGYFYTRDLARAWRVSEALQCGMVGLNTGLISTEVAPFGGIKQSGFGREGSQHGLHDYTEIKYVCVGGL</sequence>
<dbReference type="SUPFAM" id="SSF53720">
    <property type="entry name" value="ALDH-like"/>
    <property type="match status" value="1"/>
</dbReference>
<dbReference type="FunFam" id="3.40.309.10:FF:000004">
    <property type="entry name" value="Succinate-semialdehyde dehydrogenase I"/>
    <property type="match status" value="1"/>
</dbReference>
<dbReference type="CDD" id="cd07103">
    <property type="entry name" value="ALDH_F5_SSADH_GabD"/>
    <property type="match status" value="1"/>
</dbReference>
<dbReference type="InterPro" id="IPR016160">
    <property type="entry name" value="Ald_DH_CS_CYS"/>
</dbReference>
<feature type="domain" description="Aldehyde dehydrogenase" evidence="5">
    <location>
        <begin position="25"/>
        <end position="485"/>
    </location>
</feature>
<gene>
    <name evidence="6" type="ORF">EDC34_10211</name>
</gene>
<evidence type="ECO:0000256" key="2">
    <source>
        <dbReference type="ARBA" id="ARBA00023002"/>
    </source>
</evidence>
<dbReference type="OrthoDB" id="9812625at2"/>
<evidence type="ECO:0000256" key="3">
    <source>
        <dbReference type="PROSITE-ProRule" id="PRU10007"/>
    </source>
</evidence>
<dbReference type="PROSITE" id="PS00070">
    <property type="entry name" value="ALDEHYDE_DEHYDR_CYS"/>
    <property type="match status" value="1"/>
</dbReference>
<name>A0A4R3ND57_9GAMM</name>
<dbReference type="FunFam" id="3.40.605.10:FF:000026">
    <property type="entry name" value="Aldehyde dehydrogenase, putative"/>
    <property type="match status" value="1"/>
</dbReference>
<dbReference type="InterPro" id="IPR015590">
    <property type="entry name" value="Aldehyde_DH_dom"/>
</dbReference>
<dbReference type="Gene3D" id="3.40.309.10">
    <property type="entry name" value="Aldehyde Dehydrogenase, Chain A, domain 2"/>
    <property type="match status" value="1"/>
</dbReference>
<reference evidence="6 7" key="1">
    <citation type="submission" date="2019-03" db="EMBL/GenBank/DDBJ databases">
        <title>Genomic Encyclopedia of Type Strains, Phase IV (KMG-IV): sequencing the most valuable type-strain genomes for metagenomic binning, comparative biology and taxonomic classification.</title>
        <authorList>
            <person name="Goeker M."/>
        </authorList>
    </citation>
    <scope>NUCLEOTIDE SEQUENCE [LARGE SCALE GENOMIC DNA]</scope>
    <source>
        <strain evidence="6 7">DSM 13605</strain>
    </source>
</reference>
<dbReference type="PANTHER" id="PTHR43353:SF5">
    <property type="entry name" value="SUCCINATE-SEMIALDEHYDE DEHYDROGENASE, MITOCHONDRIAL"/>
    <property type="match status" value="1"/>
</dbReference>
<dbReference type="RefSeq" id="WP_114959568.1">
    <property type="nucleotide sequence ID" value="NZ_MSZW01000002.1"/>
</dbReference>
<dbReference type="InterPro" id="IPR029510">
    <property type="entry name" value="Ald_DH_CS_GLU"/>
</dbReference>
<evidence type="ECO:0000259" key="5">
    <source>
        <dbReference type="Pfam" id="PF00171"/>
    </source>
</evidence>
<comment type="similarity">
    <text evidence="1 4">Belongs to the aldehyde dehydrogenase family.</text>
</comment>
<dbReference type="PANTHER" id="PTHR43353">
    <property type="entry name" value="SUCCINATE-SEMIALDEHYDE DEHYDROGENASE, MITOCHONDRIAL"/>
    <property type="match status" value="1"/>
</dbReference>
<dbReference type="EMBL" id="SMAP01000002">
    <property type="protein sequence ID" value="TCT25124.1"/>
    <property type="molecule type" value="Genomic_DNA"/>
</dbReference>
<proteinExistence type="inferred from homology"/>